<accession>A0A2X0M343</accession>
<feature type="chain" id="PRO_5030060300" evidence="2">
    <location>
        <begin position="20"/>
        <end position="372"/>
    </location>
</feature>
<protein>
    <submittedName>
        <fullName evidence="3">BZ3500_MvSof-1268-A1-R1_Chr7-1g09451 protein</fullName>
    </submittedName>
</protein>
<evidence type="ECO:0000256" key="1">
    <source>
        <dbReference type="SAM" id="MobiDB-lite"/>
    </source>
</evidence>
<dbReference type="OrthoDB" id="2537520at2759"/>
<feature type="region of interest" description="Disordered" evidence="1">
    <location>
        <begin position="87"/>
        <end position="140"/>
    </location>
</feature>
<evidence type="ECO:0000256" key="2">
    <source>
        <dbReference type="SAM" id="SignalP"/>
    </source>
</evidence>
<feature type="region of interest" description="Disordered" evidence="1">
    <location>
        <begin position="353"/>
        <end position="372"/>
    </location>
</feature>
<feature type="region of interest" description="Disordered" evidence="1">
    <location>
        <begin position="247"/>
        <end position="307"/>
    </location>
</feature>
<dbReference type="EMBL" id="FMWP01000127">
    <property type="protein sequence ID" value="SDA03475.1"/>
    <property type="molecule type" value="Genomic_DNA"/>
</dbReference>
<feature type="compositionally biased region" description="Basic and acidic residues" evidence="1">
    <location>
        <begin position="259"/>
        <end position="281"/>
    </location>
</feature>
<evidence type="ECO:0000313" key="4">
    <source>
        <dbReference type="Proteomes" id="UP000249723"/>
    </source>
</evidence>
<sequence>MLFTTPVMMMLASAQIAFTLPHMRTSDMDVTAKGRLLMARSVAIPEDGHSVDTHSLALEFARMRRLRSRLLEPEPVLVAQTKPMLQRRGIRSPRVKPANASAKPTVSKATATASASPNTTSSQTPSPTLTPVANPKIKSSTHHVHNISSIPHPHVGRKNVTTTPIVLVPSTINVTVVYSLNTTNANATSNSTLPRRSVAVARSRKVSPGVQTFVRKPSIASKRDAIPKTRKASPAIEVFRASSTINSASSTVHSKRSVVSKERKRSPALDTFKARASESRLRAKRSLVAADDSTTAETEEVRAAQPTQAEIQAVQQLSSEPEHSSGRGAGPFFAVRNREKRYVVDAVPVESRGMGGYRRSIPTPKAQPASLL</sequence>
<feature type="signal peptide" evidence="2">
    <location>
        <begin position="1"/>
        <end position="19"/>
    </location>
</feature>
<dbReference type="Proteomes" id="UP000249723">
    <property type="component" value="Unassembled WGS sequence"/>
</dbReference>
<keyword evidence="4" id="KW-1185">Reference proteome</keyword>
<feature type="region of interest" description="Disordered" evidence="1">
    <location>
        <begin position="313"/>
        <end position="332"/>
    </location>
</feature>
<evidence type="ECO:0000313" key="3">
    <source>
        <dbReference type="EMBL" id="SDA03475.1"/>
    </source>
</evidence>
<dbReference type="AlphaFoldDB" id="A0A2X0M343"/>
<gene>
    <name evidence="3" type="ORF">BZ3500_MVSOF-1268-A1-R1_CHR7-1G09451</name>
</gene>
<proteinExistence type="predicted"/>
<keyword evidence="2" id="KW-0732">Signal</keyword>
<name>A0A2X0M343_9BASI</name>
<reference evidence="4" key="1">
    <citation type="submission" date="2016-10" db="EMBL/GenBank/DDBJ databases">
        <authorList>
            <person name="Jeantristanb JTB J.-T."/>
            <person name="Ricardo R."/>
        </authorList>
    </citation>
    <scope>NUCLEOTIDE SEQUENCE [LARGE SCALE GENOMIC DNA]</scope>
</reference>
<feature type="compositionally biased region" description="Low complexity" evidence="1">
    <location>
        <begin position="100"/>
        <end position="131"/>
    </location>
</feature>
<organism evidence="3 4">
    <name type="scientific">Microbotryum saponariae</name>
    <dbReference type="NCBI Taxonomy" id="289078"/>
    <lineage>
        <taxon>Eukaryota</taxon>
        <taxon>Fungi</taxon>
        <taxon>Dikarya</taxon>
        <taxon>Basidiomycota</taxon>
        <taxon>Pucciniomycotina</taxon>
        <taxon>Microbotryomycetes</taxon>
        <taxon>Microbotryales</taxon>
        <taxon>Microbotryaceae</taxon>
        <taxon>Microbotryum</taxon>
    </lineage>
</organism>